<evidence type="ECO:0000256" key="1">
    <source>
        <dbReference type="SAM" id="MobiDB-lite"/>
    </source>
</evidence>
<organism evidence="2 3">
    <name type="scientific">Linum trigynum</name>
    <dbReference type="NCBI Taxonomy" id="586398"/>
    <lineage>
        <taxon>Eukaryota</taxon>
        <taxon>Viridiplantae</taxon>
        <taxon>Streptophyta</taxon>
        <taxon>Embryophyta</taxon>
        <taxon>Tracheophyta</taxon>
        <taxon>Spermatophyta</taxon>
        <taxon>Magnoliopsida</taxon>
        <taxon>eudicotyledons</taxon>
        <taxon>Gunneridae</taxon>
        <taxon>Pentapetalae</taxon>
        <taxon>rosids</taxon>
        <taxon>fabids</taxon>
        <taxon>Malpighiales</taxon>
        <taxon>Linaceae</taxon>
        <taxon>Linum</taxon>
    </lineage>
</organism>
<feature type="compositionally biased region" description="Basic and acidic residues" evidence="1">
    <location>
        <begin position="106"/>
        <end position="131"/>
    </location>
</feature>
<reference evidence="2 3" key="1">
    <citation type="submission" date="2024-04" db="EMBL/GenBank/DDBJ databases">
        <authorList>
            <person name="Fracassetti M."/>
        </authorList>
    </citation>
    <scope>NUCLEOTIDE SEQUENCE [LARGE SCALE GENOMIC DNA]</scope>
</reference>
<feature type="compositionally biased region" description="Polar residues" evidence="1">
    <location>
        <begin position="1"/>
        <end position="20"/>
    </location>
</feature>
<feature type="compositionally biased region" description="Basic and acidic residues" evidence="1">
    <location>
        <begin position="29"/>
        <end position="42"/>
    </location>
</feature>
<evidence type="ECO:0000313" key="3">
    <source>
        <dbReference type="Proteomes" id="UP001497516"/>
    </source>
</evidence>
<dbReference type="AlphaFoldDB" id="A0AAV2D5V3"/>
<dbReference type="Proteomes" id="UP001497516">
    <property type="component" value="Chromosome 2"/>
</dbReference>
<name>A0AAV2D5V3_9ROSI</name>
<keyword evidence="3" id="KW-1185">Reference proteome</keyword>
<feature type="compositionally biased region" description="Basic and acidic residues" evidence="1">
    <location>
        <begin position="52"/>
        <end position="62"/>
    </location>
</feature>
<gene>
    <name evidence="2" type="ORF">LTRI10_LOCUS10494</name>
</gene>
<feature type="region of interest" description="Disordered" evidence="1">
    <location>
        <begin position="1"/>
        <end position="141"/>
    </location>
</feature>
<dbReference type="EMBL" id="OZ034815">
    <property type="protein sequence ID" value="CAL1366126.1"/>
    <property type="molecule type" value="Genomic_DNA"/>
</dbReference>
<proteinExistence type="predicted"/>
<protein>
    <submittedName>
        <fullName evidence="2">Uncharacterized protein</fullName>
    </submittedName>
</protein>
<sequence length="141" mass="15014">MPLAKTTGNMAPSQQASSFAVNDFQGVADKLKKGETSNDKLQGRVSGNPPKQKGEPKEKKPPDGASRGSKAKQSSPDMNQERKSGGAAQESQKEDISSSRKIIFGLEKEGAEKEKSSNSKPFEKVESKKETGATAMAVDSK</sequence>
<evidence type="ECO:0000313" key="2">
    <source>
        <dbReference type="EMBL" id="CAL1366126.1"/>
    </source>
</evidence>
<accession>A0AAV2D5V3</accession>